<keyword evidence="5" id="KW-1185">Reference proteome</keyword>
<dbReference type="GO" id="GO:0004519">
    <property type="term" value="F:endonuclease activity"/>
    <property type="evidence" value="ECO:0007669"/>
    <property type="project" value="InterPro"/>
</dbReference>
<sequence>MVNERWSSSCEPPGASGAIETRCGSTAAEPAPAYPGEAGECAGSVREVLPDVCRLASISVNLSDVELTVAAQSLAVMMQQAEAALVAVTAEAIERGAVDRSTAAGAGQWVQRLSSGEDAGSVLGAQTASLAGPLVRVDPVETEHDSDGSDCSDGSDVSCAVAAGGLEPAHAARVARLADACRSPLNARLAAAVTSGAVNTTIANAALFNTAKVKAVVPTAGVDEIYGWFLSLAPGDGARAVRELTKRILAEYGQEVLDEKEDALQRHESLSWTDLPEGMVRFTGDFSADHAEVIKHAIGALSAPSPVSKCCEDPHHRHYPGASRSGEPDLRTPGKRRADALLMLIMVGAQAVDGDGSVKTFGTARLVVTIDYGVLAKALAGLGVTDGGVGVTPDTVRQLACDAEIIPMVLGSKSQPLNVGRKVRLVDKELRRAVIQRDRHCSFDGCTRPPVMCEVHHVQPWWTGGETSLANSALLCGTHHRIVHRDNLTATVTDETVTWHHQKKTASAA</sequence>
<dbReference type="GO" id="GO:0008270">
    <property type="term" value="F:zinc ion binding"/>
    <property type="evidence" value="ECO:0007669"/>
    <property type="project" value="InterPro"/>
</dbReference>
<comment type="caution">
    <text evidence="4">The sequence shown here is derived from an EMBL/GenBank/DDBJ whole genome shotgun (WGS) entry which is preliminary data.</text>
</comment>
<evidence type="ECO:0000256" key="1">
    <source>
        <dbReference type="ARBA" id="ARBA00023450"/>
    </source>
</evidence>
<reference evidence="4 5" key="1">
    <citation type="submission" date="2019-06" db="EMBL/GenBank/DDBJ databases">
        <title>Sequencing the genomes of 1000 actinobacteria strains.</title>
        <authorList>
            <person name="Klenk H.-P."/>
        </authorList>
    </citation>
    <scope>NUCLEOTIDE SEQUENCE [LARGE SCALE GENOMIC DNA]</scope>
    <source>
        <strain evidence="4 5">DSM 19828</strain>
    </source>
</reference>
<organism evidence="4 5">
    <name type="scientific">Yimella lutea</name>
    <dbReference type="NCBI Taxonomy" id="587872"/>
    <lineage>
        <taxon>Bacteria</taxon>
        <taxon>Bacillati</taxon>
        <taxon>Actinomycetota</taxon>
        <taxon>Actinomycetes</taxon>
        <taxon>Micrococcales</taxon>
        <taxon>Dermacoccaceae</taxon>
        <taxon>Yimella</taxon>
    </lineage>
</organism>
<feature type="compositionally biased region" description="Polar residues" evidence="2">
    <location>
        <begin position="1"/>
        <end position="10"/>
    </location>
</feature>
<dbReference type="InterPro" id="IPR003615">
    <property type="entry name" value="HNH_nuc"/>
</dbReference>
<dbReference type="CDD" id="cd00085">
    <property type="entry name" value="HNHc"/>
    <property type="match status" value="1"/>
</dbReference>
<dbReference type="InterPro" id="IPR003870">
    <property type="entry name" value="DUF222"/>
</dbReference>
<dbReference type="SMART" id="SM00507">
    <property type="entry name" value="HNHc"/>
    <property type="match status" value="1"/>
</dbReference>
<evidence type="ECO:0000259" key="3">
    <source>
        <dbReference type="SMART" id="SM00507"/>
    </source>
</evidence>
<dbReference type="Proteomes" id="UP000320806">
    <property type="component" value="Unassembled WGS sequence"/>
</dbReference>
<dbReference type="Pfam" id="PF01844">
    <property type="entry name" value="HNH"/>
    <property type="match status" value="1"/>
</dbReference>
<name>A0A542EDY5_9MICO</name>
<feature type="region of interest" description="Disordered" evidence="2">
    <location>
        <begin position="314"/>
        <end position="333"/>
    </location>
</feature>
<accession>A0A542EDY5</accession>
<dbReference type="EMBL" id="VFMO01000001">
    <property type="protein sequence ID" value="TQJ13541.1"/>
    <property type="molecule type" value="Genomic_DNA"/>
</dbReference>
<evidence type="ECO:0000313" key="4">
    <source>
        <dbReference type="EMBL" id="TQJ13541.1"/>
    </source>
</evidence>
<gene>
    <name evidence="4" type="ORF">FB459_0964</name>
</gene>
<dbReference type="AlphaFoldDB" id="A0A542EDY5"/>
<feature type="domain" description="HNH nuclease" evidence="3">
    <location>
        <begin position="429"/>
        <end position="481"/>
    </location>
</feature>
<proteinExistence type="inferred from homology"/>
<dbReference type="Gene3D" id="1.10.30.50">
    <property type="match status" value="1"/>
</dbReference>
<dbReference type="Pfam" id="PF02720">
    <property type="entry name" value="DUF222"/>
    <property type="match status" value="1"/>
</dbReference>
<dbReference type="InterPro" id="IPR002711">
    <property type="entry name" value="HNH"/>
</dbReference>
<comment type="similarity">
    <text evidence="1">Belongs to the Rv1128c/1148c/1588c/1702c/1945/3466 family.</text>
</comment>
<dbReference type="GO" id="GO:0003676">
    <property type="term" value="F:nucleic acid binding"/>
    <property type="evidence" value="ECO:0007669"/>
    <property type="project" value="InterPro"/>
</dbReference>
<evidence type="ECO:0000256" key="2">
    <source>
        <dbReference type="SAM" id="MobiDB-lite"/>
    </source>
</evidence>
<feature type="region of interest" description="Disordered" evidence="2">
    <location>
        <begin position="1"/>
        <end position="21"/>
    </location>
</feature>
<evidence type="ECO:0000313" key="5">
    <source>
        <dbReference type="Proteomes" id="UP000320806"/>
    </source>
</evidence>
<protein>
    <submittedName>
        <fullName evidence="4">Uncharacterized protein DUF222</fullName>
    </submittedName>
</protein>